<dbReference type="PANTHER" id="PTHR38436">
    <property type="entry name" value="POLYKETIDE CYCLASE SNOAL-LIKE DOMAIN"/>
    <property type="match status" value="1"/>
</dbReference>
<organism evidence="1 2">
    <name type="scientific">Chitinophaga eiseniae</name>
    <dbReference type="NCBI Taxonomy" id="634771"/>
    <lineage>
        <taxon>Bacteria</taxon>
        <taxon>Pseudomonadati</taxon>
        <taxon>Bacteroidota</taxon>
        <taxon>Chitinophagia</taxon>
        <taxon>Chitinophagales</taxon>
        <taxon>Chitinophagaceae</taxon>
        <taxon>Chitinophaga</taxon>
    </lineage>
</organism>
<proteinExistence type="predicted"/>
<dbReference type="Proteomes" id="UP000552864">
    <property type="component" value="Unassembled WGS sequence"/>
</dbReference>
<dbReference type="InterPro" id="IPR011008">
    <property type="entry name" value="Dimeric_a/b-barrel"/>
</dbReference>
<dbReference type="PANTHER" id="PTHR38436:SF1">
    <property type="entry name" value="ESTER CYCLASE"/>
    <property type="match status" value="1"/>
</dbReference>
<sequence length="246" mass="27287">MMETNKQVIRELYEKALNQQQMQLLPSYISDDYTGLQGGKGAAAFQTPLAALLTAFPDIHYQLEDLLAEGDKVMVRWKWTGTHTGAYLHLAPTGKVVTNDGMAIYQLRNGKVNHVEVLTDRLGFLQALQVLPPVLPPRQHPQQVAFIDKFLVPPAAIAAFRERTGINRRMIKTLPGFISDAAYEYTDDKGNLICVTVAQWESRDALAQAKTSVQASYQATGFNMAAFLQETGIVADRGVYMGMNPQ</sequence>
<keyword evidence="2" id="KW-1185">Reference proteome</keyword>
<name>A0A847SH25_9BACT</name>
<dbReference type="EMBL" id="JABAHZ010000001">
    <property type="protein sequence ID" value="NLR78335.1"/>
    <property type="molecule type" value="Genomic_DNA"/>
</dbReference>
<evidence type="ECO:0000313" key="1">
    <source>
        <dbReference type="EMBL" id="NLR78335.1"/>
    </source>
</evidence>
<comment type="caution">
    <text evidence="1">The sequence shown here is derived from an EMBL/GenBank/DDBJ whole genome shotgun (WGS) entry which is preliminary data.</text>
</comment>
<reference evidence="1 2" key="1">
    <citation type="submission" date="2020-04" db="EMBL/GenBank/DDBJ databases">
        <authorList>
            <person name="Yin C."/>
        </authorList>
    </citation>
    <scope>NUCLEOTIDE SEQUENCE [LARGE SCALE GENOMIC DNA]</scope>
    <source>
        <strain evidence="1 2">Ak56</strain>
    </source>
</reference>
<dbReference type="GO" id="GO:0030638">
    <property type="term" value="P:polyketide metabolic process"/>
    <property type="evidence" value="ECO:0007669"/>
    <property type="project" value="InterPro"/>
</dbReference>
<dbReference type="AlphaFoldDB" id="A0A847SH25"/>
<dbReference type="InterPro" id="IPR032710">
    <property type="entry name" value="NTF2-like_dom_sf"/>
</dbReference>
<dbReference type="Pfam" id="PF07366">
    <property type="entry name" value="SnoaL"/>
    <property type="match status" value="1"/>
</dbReference>
<protein>
    <submittedName>
        <fullName evidence="1">SnoaL-like domain-containing protein</fullName>
    </submittedName>
</protein>
<dbReference type="InterPro" id="IPR009959">
    <property type="entry name" value="Cyclase_SnoaL-like"/>
</dbReference>
<dbReference type="Gene3D" id="3.30.70.100">
    <property type="match status" value="1"/>
</dbReference>
<dbReference type="SUPFAM" id="SSF54427">
    <property type="entry name" value="NTF2-like"/>
    <property type="match status" value="1"/>
</dbReference>
<dbReference type="SUPFAM" id="SSF54909">
    <property type="entry name" value="Dimeric alpha+beta barrel"/>
    <property type="match status" value="1"/>
</dbReference>
<gene>
    <name evidence="1" type="ORF">HGH91_06850</name>
</gene>
<evidence type="ECO:0000313" key="2">
    <source>
        <dbReference type="Proteomes" id="UP000552864"/>
    </source>
</evidence>
<dbReference type="Gene3D" id="3.10.450.50">
    <property type="match status" value="1"/>
</dbReference>
<accession>A0A847SH25</accession>